<name>A0AA41X8Y4_9BACI</name>
<accession>A0AA41X8Y4</accession>
<reference evidence="2" key="1">
    <citation type="submission" date="2022-07" db="EMBL/GenBank/DDBJ databases">
        <authorList>
            <person name="Li W.-J."/>
            <person name="Deng Q.-Q."/>
        </authorList>
    </citation>
    <scope>NUCLEOTIDE SEQUENCE</scope>
    <source>
        <strain evidence="2">SYSU M60031</strain>
    </source>
</reference>
<keyword evidence="3" id="KW-1185">Reference proteome</keyword>
<feature type="region of interest" description="Disordered" evidence="1">
    <location>
        <begin position="85"/>
        <end position="185"/>
    </location>
</feature>
<evidence type="ECO:0000313" key="3">
    <source>
        <dbReference type="Proteomes" id="UP001156102"/>
    </source>
</evidence>
<sequence>MPTETAYTDKFQRLSPHTQQILFHLCSAQAEQAETTFKEWNKQVAEQAGAPAATVKSIYYRYMRKWSDAEKQAYLAWYTPEQAQTEAPQAEAETAATEQVSATEVEEAVLRDTAAEDKTLPEETTEPAQISKQETAEEAQQAVQTEPEAQPQQVSDQAVQPEAAPQPKPQPKHAAKHRQAREIPDQVDNSVTFRCGNRKLLVFQQQEWYCLESQLLSFLQLSSKNPTFRSMLLPQVEIIQHKILGKSRSYRLEQAAAFVSAFMNITTNETQRTASSVFLEQYSKMAAQNQTVMPVQPTAPAEATPVAAAVEQPAEVQPAVLPALSMEAPAHDKELERIIRLLNETIGFLSPAAKEELLRLTQEQGYVSTTLGILQTWDHIQRDLSLHFLHLVEEHIRGYL</sequence>
<gene>
    <name evidence="2" type="ORF">NK662_12285</name>
</gene>
<protein>
    <submittedName>
        <fullName evidence="2">Uncharacterized protein</fullName>
    </submittedName>
</protein>
<feature type="compositionally biased region" description="Low complexity" evidence="1">
    <location>
        <begin position="85"/>
        <end position="103"/>
    </location>
</feature>
<feature type="compositionally biased region" description="Low complexity" evidence="1">
    <location>
        <begin position="138"/>
        <end position="163"/>
    </location>
</feature>
<feature type="compositionally biased region" description="Basic and acidic residues" evidence="1">
    <location>
        <begin position="108"/>
        <end position="121"/>
    </location>
</feature>
<feature type="compositionally biased region" description="Basic residues" evidence="1">
    <location>
        <begin position="170"/>
        <end position="179"/>
    </location>
</feature>
<dbReference type="AlphaFoldDB" id="A0AA41X8Y4"/>
<dbReference type="Proteomes" id="UP001156102">
    <property type="component" value="Unassembled WGS sequence"/>
</dbReference>
<evidence type="ECO:0000256" key="1">
    <source>
        <dbReference type="SAM" id="MobiDB-lite"/>
    </source>
</evidence>
<dbReference type="EMBL" id="JANCLT010000005">
    <property type="protein sequence ID" value="MCP8969318.1"/>
    <property type="molecule type" value="Genomic_DNA"/>
</dbReference>
<proteinExistence type="predicted"/>
<comment type="caution">
    <text evidence="2">The sequence shown here is derived from an EMBL/GenBank/DDBJ whole genome shotgun (WGS) entry which is preliminary data.</text>
</comment>
<organism evidence="2 3">
    <name type="scientific">Ectobacillus ponti</name>
    <dbReference type="NCBI Taxonomy" id="2961894"/>
    <lineage>
        <taxon>Bacteria</taxon>
        <taxon>Bacillati</taxon>
        <taxon>Bacillota</taxon>
        <taxon>Bacilli</taxon>
        <taxon>Bacillales</taxon>
        <taxon>Bacillaceae</taxon>
        <taxon>Ectobacillus</taxon>
    </lineage>
</organism>
<dbReference type="RefSeq" id="WP_254759226.1">
    <property type="nucleotide sequence ID" value="NZ_JANCLT010000005.1"/>
</dbReference>
<evidence type="ECO:0000313" key="2">
    <source>
        <dbReference type="EMBL" id="MCP8969318.1"/>
    </source>
</evidence>